<organism evidence="1 2">
    <name type="scientific">Clohesyomyces aquaticus</name>
    <dbReference type="NCBI Taxonomy" id="1231657"/>
    <lineage>
        <taxon>Eukaryota</taxon>
        <taxon>Fungi</taxon>
        <taxon>Dikarya</taxon>
        <taxon>Ascomycota</taxon>
        <taxon>Pezizomycotina</taxon>
        <taxon>Dothideomycetes</taxon>
        <taxon>Pleosporomycetidae</taxon>
        <taxon>Pleosporales</taxon>
        <taxon>Lindgomycetaceae</taxon>
        <taxon>Clohesyomyces</taxon>
    </lineage>
</organism>
<reference evidence="1 2" key="1">
    <citation type="submission" date="2016-07" db="EMBL/GenBank/DDBJ databases">
        <title>Pervasive Adenine N6-methylation of Active Genes in Fungi.</title>
        <authorList>
            <consortium name="DOE Joint Genome Institute"/>
            <person name="Mondo S.J."/>
            <person name="Dannebaum R.O."/>
            <person name="Kuo R.C."/>
            <person name="Labutti K."/>
            <person name="Haridas S."/>
            <person name="Kuo A."/>
            <person name="Salamov A."/>
            <person name="Ahrendt S.R."/>
            <person name="Lipzen A."/>
            <person name="Sullivan W."/>
            <person name="Andreopoulos W.B."/>
            <person name="Clum A."/>
            <person name="Lindquist E."/>
            <person name="Daum C."/>
            <person name="Ramamoorthy G.K."/>
            <person name="Gryganskyi A."/>
            <person name="Culley D."/>
            <person name="Magnuson J.K."/>
            <person name="James T.Y."/>
            <person name="O'Malley M.A."/>
            <person name="Stajich J.E."/>
            <person name="Spatafora J.W."/>
            <person name="Visel A."/>
            <person name="Grigoriev I.V."/>
        </authorList>
    </citation>
    <scope>NUCLEOTIDE SEQUENCE [LARGE SCALE GENOMIC DNA]</scope>
    <source>
        <strain evidence="1 2">CBS 115471</strain>
    </source>
</reference>
<evidence type="ECO:0000313" key="2">
    <source>
        <dbReference type="Proteomes" id="UP000193144"/>
    </source>
</evidence>
<dbReference type="Proteomes" id="UP000193144">
    <property type="component" value="Unassembled WGS sequence"/>
</dbReference>
<dbReference type="EMBL" id="MCFA01000052">
    <property type="protein sequence ID" value="ORY12327.1"/>
    <property type="molecule type" value="Genomic_DNA"/>
</dbReference>
<protein>
    <submittedName>
        <fullName evidence="1">Uncharacterized protein</fullName>
    </submittedName>
</protein>
<keyword evidence="2" id="KW-1185">Reference proteome</keyword>
<proteinExistence type="predicted"/>
<gene>
    <name evidence="1" type="ORF">BCR34DRAFT_303130</name>
</gene>
<dbReference type="AlphaFoldDB" id="A0A1Y1ZQP6"/>
<evidence type="ECO:0000313" key="1">
    <source>
        <dbReference type="EMBL" id="ORY12327.1"/>
    </source>
</evidence>
<accession>A0A1Y1ZQP6</accession>
<name>A0A1Y1ZQP6_9PLEO</name>
<sequence>MGRDTRLRLRLQLRIGTALGGGRAGGIVRRGFGNTVGEAWRLGLRPPTVHGGRGQFGGEGASSPFWWAGSTRAGWAGAGVGAARAAGSCVQCSSFLCIGPPSDRRVGRQLLLVRTGGTNTAHCYRCSDECLFSVTARTGWEMKTSGGACIPMTARTPDRKHQKPCYPSLHMFRRRR</sequence>
<comment type="caution">
    <text evidence="1">The sequence shown here is derived from an EMBL/GenBank/DDBJ whole genome shotgun (WGS) entry which is preliminary data.</text>
</comment>